<evidence type="ECO:0000313" key="1">
    <source>
        <dbReference type="EMBL" id="OCS89242.1"/>
    </source>
</evidence>
<keyword evidence="2" id="KW-1185">Reference proteome</keyword>
<reference evidence="1 2" key="1">
    <citation type="submission" date="2016-07" db="EMBL/GenBank/DDBJ databases">
        <title>Caryophanon latum genome sequencing.</title>
        <authorList>
            <person name="Verma A."/>
            <person name="Pal Y."/>
            <person name="Krishnamurthi S."/>
        </authorList>
    </citation>
    <scope>NUCLEOTIDE SEQUENCE [LARGE SCALE GENOMIC DNA]</scope>
    <source>
        <strain evidence="1 2">DSM 14151</strain>
    </source>
</reference>
<dbReference type="AlphaFoldDB" id="A0A1C0YQ11"/>
<organism evidence="1 2">
    <name type="scientific">Caryophanon latum</name>
    <dbReference type="NCBI Taxonomy" id="33977"/>
    <lineage>
        <taxon>Bacteria</taxon>
        <taxon>Bacillati</taxon>
        <taxon>Bacillota</taxon>
        <taxon>Bacilli</taxon>
        <taxon>Bacillales</taxon>
        <taxon>Caryophanaceae</taxon>
        <taxon>Caryophanon</taxon>
    </lineage>
</organism>
<name>A0A1C0YQ11_9BACL</name>
<evidence type="ECO:0000313" key="2">
    <source>
        <dbReference type="Proteomes" id="UP000093482"/>
    </source>
</evidence>
<accession>A0A1C0YQ11</accession>
<proteinExistence type="predicted"/>
<comment type="caution">
    <text evidence="1">The sequence shown here is derived from an EMBL/GenBank/DDBJ whole genome shotgun (WGS) entry which is preliminary data.</text>
</comment>
<gene>
    <name evidence="1" type="ORF">A6K76_12895</name>
</gene>
<dbReference type="RefSeq" id="WP_066465289.1">
    <property type="nucleotide sequence ID" value="NZ_MATO01000044.1"/>
</dbReference>
<dbReference type="Proteomes" id="UP000093482">
    <property type="component" value="Unassembled WGS sequence"/>
</dbReference>
<protein>
    <submittedName>
        <fullName evidence="1">Uncharacterized protein</fullName>
    </submittedName>
</protein>
<dbReference type="EMBL" id="MATO01000044">
    <property type="protein sequence ID" value="OCS89242.1"/>
    <property type="molecule type" value="Genomic_DNA"/>
</dbReference>
<sequence length="60" mass="6736">MFVLKVVTRVVALTAFLKPSYVAAYGVFRHELFPEESRRTLSATTKQAIQLYKSGVSTDL</sequence>